<protein>
    <submittedName>
        <fullName evidence="10">Alpha-glucoside transport system permease protein</fullName>
    </submittedName>
</protein>
<keyword evidence="12" id="KW-1185">Reference proteome</keyword>
<evidence type="ECO:0000313" key="12">
    <source>
        <dbReference type="Proteomes" id="UP000219688"/>
    </source>
</evidence>
<evidence type="ECO:0000256" key="2">
    <source>
        <dbReference type="ARBA" id="ARBA00022448"/>
    </source>
</evidence>
<dbReference type="AlphaFoldDB" id="A0A285VW68"/>
<keyword evidence="6 7" id="KW-0472">Membrane</keyword>
<dbReference type="GO" id="GO:0005886">
    <property type="term" value="C:plasma membrane"/>
    <property type="evidence" value="ECO:0007669"/>
    <property type="project" value="UniProtKB-SubCell"/>
</dbReference>
<dbReference type="SUPFAM" id="SSF161098">
    <property type="entry name" value="MetI-like"/>
    <property type="match status" value="1"/>
</dbReference>
<dbReference type="EMBL" id="OBQK01000013">
    <property type="protein sequence ID" value="SOC57496.1"/>
    <property type="molecule type" value="Genomic_DNA"/>
</dbReference>
<dbReference type="EMBL" id="OBQK01000014">
    <property type="protein sequence ID" value="SOC57547.1"/>
    <property type="molecule type" value="Genomic_DNA"/>
</dbReference>
<evidence type="ECO:0000256" key="1">
    <source>
        <dbReference type="ARBA" id="ARBA00004651"/>
    </source>
</evidence>
<feature type="transmembrane region" description="Helical" evidence="7">
    <location>
        <begin position="172"/>
        <end position="194"/>
    </location>
</feature>
<feature type="transmembrane region" description="Helical" evidence="7">
    <location>
        <begin position="76"/>
        <end position="100"/>
    </location>
</feature>
<reference evidence="10" key="1">
    <citation type="submission" date="2017-08" db="EMBL/GenBank/DDBJ databases">
        <authorList>
            <person name="de Groot N.N."/>
        </authorList>
    </citation>
    <scope>NUCLEOTIDE SEQUENCE [LARGE SCALE GENOMIC DNA]</scope>
    <source>
        <strain evidence="10">USBA17B2</strain>
    </source>
</reference>
<dbReference type="PANTHER" id="PTHR43227">
    <property type="entry name" value="BLL4140 PROTEIN"/>
    <property type="match status" value="1"/>
</dbReference>
<keyword evidence="3" id="KW-1003">Cell membrane</keyword>
<keyword evidence="4 7" id="KW-0812">Transmembrane</keyword>
<dbReference type="STRING" id="1122622.GCA_000421185_01378"/>
<evidence type="ECO:0000256" key="3">
    <source>
        <dbReference type="ARBA" id="ARBA00022475"/>
    </source>
</evidence>
<sequence>MTYSHSTPPVSGESTVTPADPRADDAPPQATVPSDYGLQPVKLLIGIVGVALTLWLMMNLFLAFAFHPEWFFDSKILMGVLGLIVGVGGAAILFWFINVGVEALPRKLEHGLIPYAFLIPGFSLIALTLLYPTIQSIHYSFANAESTAYVGFQNYRELFSEGAFWSAVLNNVLWIAIVPAVTVALGVVVAVLADKLSASSEKWAKSFIFMPMAISFVAASAIWLTTIYAYQPPGRPQTGALNAIVQQFGGTPQSWLSIDTARLNSLLLMVILVWLQTGFAMVLLSSAIKGVPEDTIEAARIDGASELQIFWQVIIPQILGTIITVFITVVILVLKVFDIVYVLTNGRDNTNVIANMFFNEMFARGQAGRATAIVVVLLVAVIPILIFQVKQFREQEATR</sequence>
<dbReference type="GO" id="GO:0055085">
    <property type="term" value="P:transmembrane transport"/>
    <property type="evidence" value="ECO:0007669"/>
    <property type="project" value="InterPro"/>
</dbReference>
<dbReference type="InterPro" id="IPR000515">
    <property type="entry name" value="MetI-like"/>
</dbReference>
<feature type="transmembrane region" description="Helical" evidence="7">
    <location>
        <begin position="370"/>
        <end position="389"/>
    </location>
</feature>
<evidence type="ECO:0000256" key="7">
    <source>
        <dbReference type="RuleBase" id="RU363032"/>
    </source>
</evidence>
<evidence type="ECO:0000313" key="10">
    <source>
        <dbReference type="EMBL" id="SOC57496.1"/>
    </source>
</evidence>
<dbReference type="CDD" id="cd06261">
    <property type="entry name" value="TM_PBP2"/>
    <property type="match status" value="1"/>
</dbReference>
<feature type="transmembrane region" description="Helical" evidence="7">
    <location>
        <begin position="309"/>
        <end position="334"/>
    </location>
</feature>
<dbReference type="RefSeq" id="WP_097189060.1">
    <property type="nucleotide sequence ID" value="NZ_OBQK01000013.1"/>
</dbReference>
<dbReference type="Pfam" id="PF00528">
    <property type="entry name" value="BPD_transp_1"/>
    <property type="match status" value="1"/>
</dbReference>
<feature type="domain" description="ABC transmembrane type-1" evidence="9">
    <location>
        <begin position="168"/>
        <end position="386"/>
    </location>
</feature>
<feature type="compositionally biased region" description="Polar residues" evidence="8">
    <location>
        <begin position="1"/>
        <end position="17"/>
    </location>
</feature>
<evidence type="ECO:0000313" key="11">
    <source>
        <dbReference type="EMBL" id="SOC57547.1"/>
    </source>
</evidence>
<evidence type="ECO:0000256" key="4">
    <source>
        <dbReference type="ARBA" id="ARBA00022692"/>
    </source>
</evidence>
<dbReference type="PANTHER" id="PTHR43227:SF8">
    <property type="entry name" value="DIACETYLCHITOBIOSE UPTAKE SYSTEM PERMEASE PROTEIN DASB"/>
    <property type="match status" value="1"/>
</dbReference>
<feature type="transmembrane region" description="Helical" evidence="7">
    <location>
        <begin position="266"/>
        <end position="288"/>
    </location>
</feature>
<evidence type="ECO:0000256" key="6">
    <source>
        <dbReference type="ARBA" id="ARBA00023136"/>
    </source>
</evidence>
<dbReference type="InterPro" id="IPR050809">
    <property type="entry name" value="UgpAE/MalFG_permease"/>
</dbReference>
<comment type="subcellular location">
    <subcellularLocation>
        <location evidence="1 7">Cell membrane</location>
        <topology evidence="1 7">Multi-pass membrane protein</topology>
    </subcellularLocation>
</comment>
<keyword evidence="2 7" id="KW-0813">Transport</keyword>
<feature type="region of interest" description="Disordered" evidence="8">
    <location>
        <begin position="1"/>
        <end position="29"/>
    </location>
</feature>
<evidence type="ECO:0000256" key="8">
    <source>
        <dbReference type="SAM" id="MobiDB-lite"/>
    </source>
</evidence>
<dbReference type="Proteomes" id="UP000219688">
    <property type="component" value="Unassembled WGS sequence"/>
</dbReference>
<reference evidence="12" key="2">
    <citation type="submission" date="2017-08" db="EMBL/GenBank/DDBJ databases">
        <authorList>
            <person name="Varghese N."/>
            <person name="Submissions S."/>
        </authorList>
    </citation>
    <scope>NUCLEOTIDE SEQUENCE [LARGE SCALE GENOMIC DNA]</scope>
    <source>
        <strain evidence="12">USBA17B2</strain>
    </source>
</reference>
<dbReference type="PROSITE" id="PS50928">
    <property type="entry name" value="ABC_TM1"/>
    <property type="match status" value="1"/>
</dbReference>
<keyword evidence="5 7" id="KW-1133">Transmembrane helix</keyword>
<accession>A0A285VW68</accession>
<feature type="transmembrane region" description="Helical" evidence="7">
    <location>
        <begin position="43"/>
        <end position="64"/>
    </location>
</feature>
<comment type="similarity">
    <text evidence="7">Belongs to the binding-protein-dependent transport system permease family.</text>
</comment>
<dbReference type="InterPro" id="IPR035906">
    <property type="entry name" value="MetI-like_sf"/>
</dbReference>
<feature type="transmembrane region" description="Helical" evidence="7">
    <location>
        <begin position="112"/>
        <end position="131"/>
    </location>
</feature>
<evidence type="ECO:0000256" key="5">
    <source>
        <dbReference type="ARBA" id="ARBA00022989"/>
    </source>
</evidence>
<name>A0A285VW68_9MICO</name>
<organism evidence="10 12">
    <name type="scientific">Ornithinimicrobium cerasi</name>
    <dbReference type="NCBI Taxonomy" id="2248773"/>
    <lineage>
        <taxon>Bacteria</taxon>
        <taxon>Bacillati</taxon>
        <taxon>Actinomycetota</taxon>
        <taxon>Actinomycetes</taxon>
        <taxon>Micrococcales</taxon>
        <taxon>Ornithinimicrobiaceae</taxon>
        <taxon>Ornithinimicrobium</taxon>
    </lineage>
</organism>
<evidence type="ECO:0000259" key="9">
    <source>
        <dbReference type="PROSITE" id="PS50928"/>
    </source>
</evidence>
<proteinExistence type="inferred from homology"/>
<feature type="transmembrane region" description="Helical" evidence="7">
    <location>
        <begin position="206"/>
        <end position="230"/>
    </location>
</feature>
<dbReference type="Gene3D" id="1.10.3720.10">
    <property type="entry name" value="MetI-like"/>
    <property type="match status" value="1"/>
</dbReference>
<gene>
    <name evidence="10" type="ORF">SAMN05421879_11327</name>
    <name evidence="11" type="ORF">SAMN05421879_1146</name>
</gene>